<proteinExistence type="predicted"/>
<protein>
    <submittedName>
        <fullName evidence="1">Uncharacterized protein</fullName>
    </submittedName>
</protein>
<keyword evidence="2" id="KW-1185">Reference proteome</keyword>
<comment type="caution">
    <text evidence="1">The sequence shown here is derived from an EMBL/GenBank/DDBJ whole genome shotgun (WGS) entry which is preliminary data.</text>
</comment>
<dbReference type="EMBL" id="JBBPBN010000056">
    <property type="protein sequence ID" value="KAK8989532.1"/>
    <property type="molecule type" value="Genomic_DNA"/>
</dbReference>
<gene>
    <name evidence="1" type="ORF">V6N11_063954</name>
</gene>
<name>A0ABR2PM82_9ROSI</name>
<sequence length="93" mass="10706">MVRVSPTVSKPSQVKCIFAWLYCFKQRALEKMHGCITGEPPLEGSYKTRLHRMSIADARGRRRRHTKLTAKGDLPRDSAMLRKLCTVYTEILL</sequence>
<accession>A0ABR2PM82</accession>
<evidence type="ECO:0000313" key="1">
    <source>
        <dbReference type="EMBL" id="KAK8989532.1"/>
    </source>
</evidence>
<evidence type="ECO:0000313" key="2">
    <source>
        <dbReference type="Proteomes" id="UP001396334"/>
    </source>
</evidence>
<reference evidence="1 2" key="1">
    <citation type="journal article" date="2024" name="G3 (Bethesda)">
        <title>Genome assembly of Hibiscus sabdariffa L. provides insights into metabolisms of medicinal natural products.</title>
        <authorList>
            <person name="Kim T."/>
        </authorList>
    </citation>
    <scope>NUCLEOTIDE SEQUENCE [LARGE SCALE GENOMIC DNA]</scope>
    <source>
        <strain evidence="1">TK-2024</strain>
        <tissue evidence="1">Old leaves</tissue>
    </source>
</reference>
<dbReference type="Proteomes" id="UP001396334">
    <property type="component" value="Unassembled WGS sequence"/>
</dbReference>
<organism evidence="1 2">
    <name type="scientific">Hibiscus sabdariffa</name>
    <name type="common">roselle</name>
    <dbReference type="NCBI Taxonomy" id="183260"/>
    <lineage>
        <taxon>Eukaryota</taxon>
        <taxon>Viridiplantae</taxon>
        <taxon>Streptophyta</taxon>
        <taxon>Embryophyta</taxon>
        <taxon>Tracheophyta</taxon>
        <taxon>Spermatophyta</taxon>
        <taxon>Magnoliopsida</taxon>
        <taxon>eudicotyledons</taxon>
        <taxon>Gunneridae</taxon>
        <taxon>Pentapetalae</taxon>
        <taxon>rosids</taxon>
        <taxon>malvids</taxon>
        <taxon>Malvales</taxon>
        <taxon>Malvaceae</taxon>
        <taxon>Malvoideae</taxon>
        <taxon>Hibiscus</taxon>
    </lineage>
</organism>